<evidence type="ECO:0000256" key="6">
    <source>
        <dbReference type="ARBA" id="ARBA00023015"/>
    </source>
</evidence>
<feature type="domain" description="C2H2-type" evidence="12">
    <location>
        <begin position="422"/>
        <end position="449"/>
    </location>
</feature>
<name>A0A914BYQ9_9BILA</name>
<feature type="domain" description="C2H2-type" evidence="12">
    <location>
        <begin position="572"/>
        <end position="599"/>
    </location>
</feature>
<evidence type="ECO:0000259" key="13">
    <source>
        <dbReference type="PROSITE" id="PS51058"/>
    </source>
</evidence>
<dbReference type="SMART" id="SM00355">
    <property type="entry name" value="ZnF_C2H2"/>
    <property type="match status" value="9"/>
</dbReference>
<feature type="domain" description="CXXC-type" evidence="13">
    <location>
        <begin position="899"/>
        <end position="939"/>
    </location>
</feature>
<keyword evidence="4 9" id="KW-0863">Zinc-finger</keyword>
<organism evidence="14 15">
    <name type="scientific">Acrobeloides nanus</name>
    <dbReference type="NCBI Taxonomy" id="290746"/>
    <lineage>
        <taxon>Eukaryota</taxon>
        <taxon>Metazoa</taxon>
        <taxon>Ecdysozoa</taxon>
        <taxon>Nematoda</taxon>
        <taxon>Chromadorea</taxon>
        <taxon>Rhabditida</taxon>
        <taxon>Tylenchina</taxon>
        <taxon>Cephalobomorpha</taxon>
        <taxon>Cephaloboidea</taxon>
        <taxon>Cephalobidae</taxon>
        <taxon>Acrobeloides</taxon>
    </lineage>
</organism>
<dbReference type="SUPFAM" id="SSF57667">
    <property type="entry name" value="beta-beta-alpha zinc fingers"/>
    <property type="match status" value="3"/>
</dbReference>
<dbReference type="PROSITE" id="PS50157">
    <property type="entry name" value="ZINC_FINGER_C2H2_2"/>
    <property type="match status" value="6"/>
</dbReference>
<dbReference type="PROSITE" id="PS50013">
    <property type="entry name" value="CHROMO_2"/>
    <property type="match status" value="1"/>
</dbReference>
<dbReference type="Pfam" id="PF00385">
    <property type="entry name" value="Chromo"/>
    <property type="match status" value="1"/>
</dbReference>
<evidence type="ECO:0000256" key="9">
    <source>
        <dbReference type="PROSITE-ProRule" id="PRU00509"/>
    </source>
</evidence>
<keyword evidence="7" id="KW-0804">Transcription</keyword>
<dbReference type="SUPFAM" id="SSF54160">
    <property type="entry name" value="Chromo domain-like"/>
    <property type="match status" value="1"/>
</dbReference>
<dbReference type="FunFam" id="3.30.160.60:FF:001289">
    <property type="entry name" value="Zinc finger protein 574"/>
    <property type="match status" value="1"/>
</dbReference>
<evidence type="ECO:0000256" key="7">
    <source>
        <dbReference type="ARBA" id="ARBA00023163"/>
    </source>
</evidence>
<feature type="compositionally biased region" description="Polar residues" evidence="10">
    <location>
        <begin position="887"/>
        <end position="896"/>
    </location>
</feature>
<dbReference type="SMART" id="SM00298">
    <property type="entry name" value="CHROMO"/>
    <property type="match status" value="1"/>
</dbReference>
<dbReference type="WBParaSite" id="ACRNAN_Path_1307.g5130.t1">
    <property type="protein sequence ID" value="ACRNAN_Path_1307.g5130.t1"/>
    <property type="gene ID" value="ACRNAN_Path_1307.g5130"/>
</dbReference>
<dbReference type="InterPro" id="IPR013087">
    <property type="entry name" value="Znf_C2H2_type"/>
</dbReference>
<accession>A0A914BYQ9</accession>
<keyword evidence="14" id="KW-1185">Reference proteome</keyword>
<feature type="domain" description="Chromo" evidence="11">
    <location>
        <begin position="34"/>
        <end position="93"/>
    </location>
</feature>
<dbReference type="PROSITE" id="PS00028">
    <property type="entry name" value="ZINC_FINGER_C2H2_1"/>
    <property type="match status" value="6"/>
</dbReference>
<feature type="compositionally biased region" description="Polar residues" evidence="10">
    <location>
        <begin position="173"/>
        <end position="189"/>
    </location>
</feature>
<proteinExistence type="predicted"/>
<keyword evidence="6" id="KW-0805">Transcription regulation</keyword>
<feature type="region of interest" description="Disordered" evidence="10">
    <location>
        <begin position="866"/>
        <end position="896"/>
    </location>
</feature>
<feature type="domain" description="C2H2-type" evidence="12">
    <location>
        <begin position="450"/>
        <end position="477"/>
    </location>
</feature>
<protein>
    <submittedName>
        <fullName evidence="15">Uncharacterized protein</fullName>
    </submittedName>
</protein>
<feature type="compositionally biased region" description="Basic and acidic residues" evidence="10">
    <location>
        <begin position="258"/>
        <end position="274"/>
    </location>
</feature>
<dbReference type="InterPro" id="IPR036236">
    <property type="entry name" value="Znf_C2H2_sf"/>
</dbReference>
<dbReference type="PANTHER" id="PTHR24390:SF79">
    <property type="entry name" value="ASPARAGINE-RICH ZINC FINGER PROTEIN AZF1"/>
    <property type="match status" value="1"/>
</dbReference>
<feature type="compositionally biased region" description="Basic and acidic residues" evidence="10">
    <location>
        <begin position="144"/>
        <end position="160"/>
    </location>
</feature>
<evidence type="ECO:0000256" key="10">
    <source>
        <dbReference type="SAM" id="MobiDB-lite"/>
    </source>
</evidence>
<dbReference type="InterPro" id="IPR002857">
    <property type="entry name" value="Znf_CXXC"/>
</dbReference>
<evidence type="ECO:0000256" key="1">
    <source>
        <dbReference type="ARBA" id="ARBA00004123"/>
    </source>
</evidence>
<dbReference type="GO" id="GO:0006357">
    <property type="term" value="P:regulation of transcription by RNA polymerase II"/>
    <property type="evidence" value="ECO:0007669"/>
    <property type="project" value="TreeGrafter"/>
</dbReference>
<dbReference type="PROSITE" id="PS51058">
    <property type="entry name" value="ZF_CXXC"/>
    <property type="match status" value="2"/>
</dbReference>
<feature type="region of interest" description="Disordered" evidence="10">
    <location>
        <begin position="1126"/>
        <end position="1151"/>
    </location>
</feature>
<evidence type="ECO:0000313" key="14">
    <source>
        <dbReference type="Proteomes" id="UP000887540"/>
    </source>
</evidence>
<dbReference type="GO" id="GO:0000978">
    <property type="term" value="F:RNA polymerase II cis-regulatory region sequence-specific DNA binding"/>
    <property type="evidence" value="ECO:0007669"/>
    <property type="project" value="TreeGrafter"/>
</dbReference>
<dbReference type="InterPro" id="IPR023780">
    <property type="entry name" value="Chromo_domain"/>
</dbReference>
<keyword evidence="3" id="KW-0677">Repeat</keyword>
<feature type="region of interest" description="Disordered" evidence="10">
    <location>
        <begin position="1"/>
        <end position="32"/>
    </location>
</feature>
<feature type="domain" description="CXXC-type" evidence="13">
    <location>
        <begin position="952"/>
        <end position="998"/>
    </location>
</feature>
<dbReference type="GO" id="GO:0003700">
    <property type="term" value="F:DNA-binding transcription factor activity"/>
    <property type="evidence" value="ECO:0007669"/>
    <property type="project" value="TreeGrafter"/>
</dbReference>
<dbReference type="CDD" id="cd00024">
    <property type="entry name" value="CD_CSD"/>
    <property type="match status" value="1"/>
</dbReference>
<reference evidence="15" key="1">
    <citation type="submission" date="2022-11" db="UniProtKB">
        <authorList>
            <consortium name="WormBaseParasite"/>
        </authorList>
    </citation>
    <scope>IDENTIFICATION</scope>
</reference>
<dbReference type="InterPro" id="IPR000953">
    <property type="entry name" value="Chromo/chromo_shadow_dom"/>
</dbReference>
<evidence type="ECO:0000313" key="15">
    <source>
        <dbReference type="WBParaSite" id="ACRNAN_Path_1307.g5130.t1"/>
    </source>
</evidence>
<dbReference type="PANTHER" id="PTHR24390">
    <property type="entry name" value="ZINC FINGER PROTEIN"/>
    <property type="match status" value="1"/>
</dbReference>
<dbReference type="GO" id="GO:0005634">
    <property type="term" value="C:nucleus"/>
    <property type="evidence" value="ECO:0007669"/>
    <property type="project" value="UniProtKB-SubCell"/>
</dbReference>
<dbReference type="Gene3D" id="2.40.50.40">
    <property type="match status" value="1"/>
</dbReference>
<evidence type="ECO:0000256" key="5">
    <source>
        <dbReference type="ARBA" id="ARBA00022833"/>
    </source>
</evidence>
<keyword evidence="5" id="KW-0862">Zinc</keyword>
<feature type="domain" description="C2H2-type" evidence="12">
    <location>
        <begin position="394"/>
        <end position="416"/>
    </location>
</feature>
<evidence type="ECO:0000259" key="11">
    <source>
        <dbReference type="PROSITE" id="PS50013"/>
    </source>
</evidence>
<feature type="domain" description="C2H2-type" evidence="12">
    <location>
        <begin position="478"/>
        <end position="505"/>
    </location>
</feature>
<evidence type="ECO:0000256" key="8">
    <source>
        <dbReference type="ARBA" id="ARBA00023242"/>
    </source>
</evidence>
<evidence type="ECO:0000256" key="3">
    <source>
        <dbReference type="ARBA" id="ARBA00022737"/>
    </source>
</evidence>
<sequence length="1339" mass="153041">MVEATFNSIKKQPKKKKGAPKPENLTPEEEPEYFEVDRVIDTKTEGRQRFYYVSWKGYDESEWSWEPLSGLKLAQDAIREFKERIANETTELTHEERKEAERKRLKDLEASGEVKETEKDLEASDEVKETEKRDNVKTEVSNQPEEKGKSRKSERIESSPKKKSKQDLALLDSSATLNGKYWSTPSKTSWRNDVKNENIDTPSTSMSNRDSEFCESENLQLLKEEIVECYRSVPVLSCLNDPFSNDNIEEPIAAPSKQKAEKDREKPKKSEKRPSKMSKVPSTRKRRKKRRNRIIPRELRWHAKKSKFKNLEEVVEKKEMFYEFEEDPNSMNAFDEPDEFDPENSEIVIEFLAHLNSEPSNNDKLECTYCNVSAPDVVSLKKHQALQHFRGVIYKCPICGAEYNWNKNFYEHVALHFEGFSYKCESCEHNTEKIHEYLSHRITHTFEKIHNCKECDFQCLFHQNLIVHRRIHSDEKPFECQVCHMKFSIKSILLQHEQNHLRERKPRTTRIFTCPTCDIGFKKFALYIEHYQNRHPDEPEPKNFKCTFCRRPFNYKETRRVHEELHKQNRIFYCEECKCSIKNQASYKVHLEAHNGEEIVCVKCSFIEDKVKRYMYHKEKCLAGKENKINVHISSNCVAFKEQPQDATMQSTSADMSLQEEAQESKPAKYRCDLCDLNTDFFVVYQRHMKRRHKTNITSTSVTSVPISSALKTNVTGARIRQQDDQPNSENIEQLDQKVPVTVVPFLCEQIPEAIITSKRQASNLQKSLSSTNSATTSVTPTDTIMQSLIDHDYTCLTTNNDNQTRRKSLSPTTYQVPCQTNIPEYSNSGTSAATVAPNVLVPSLSNLLTSSSSPKRKKVLRSVVTKPNTAKKQRSRPSKPIVQVRPVSSTPGSTSQIQAVSNTRCHQCAGCLVQENCGICTGCINPSKAIGCIMKICQTKLEHDLRTMSLNFKKRIGCNNCDVCNSNGCQTCFVCLDKRFFGNYFLAGALCLERECLKMVMTAPSQAYSTMHNNYGQHMNIQMPSTSRLQTPISNAYASQNYMATRAPILGSQQVLGPAMSTSAITQYPVNITPASSFSVPNTTAYTPSSLIVSSQNLNFGAQQMANTPNHYVPNTLREPINPTLNLVNSSTSATSSNPTSSDPNTPVPTSRLIVKLEPQENLSELLSKEYKLVCEALETLPLWIPAQNSAVVVLKGHVYNTPEAIQNAPFTNLWQCYQRPLCQGTIQINESILQLLDKCEPKIAYKEVLEHNHFNDSTVAFSAIARYIVNRWALKNENLTAEELRDAILTITPQGAFVPSVQIIAKELETLRTTGRNYFIEVDQKNWRIFKNIEHST</sequence>
<evidence type="ECO:0000256" key="2">
    <source>
        <dbReference type="ARBA" id="ARBA00022723"/>
    </source>
</evidence>
<dbReference type="Gene3D" id="3.30.160.60">
    <property type="entry name" value="Classic Zinc Finger"/>
    <property type="match status" value="3"/>
</dbReference>
<feature type="region of interest" description="Disordered" evidence="10">
    <location>
        <begin position="89"/>
        <end position="212"/>
    </location>
</feature>
<keyword evidence="2" id="KW-0479">Metal-binding</keyword>
<feature type="compositionally biased region" description="Basic and acidic residues" evidence="10">
    <location>
        <begin position="89"/>
        <end position="137"/>
    </location>
</feature>
<feature type="region of interest" description="Disordered" evidence="10">
    <location>
        <begin position="244"/>
        <end position="293"/>
    </location>
</feature>
<evidence type="ECO:0000256" key="4">
    <source>
        <dbReference type="ARBA" id="ARBA00022771"/>
    </source>
</evidence>
<keyword evidence="8" id="KW-0539">Nucleus</keyword>
<feature type="compositionally biased region" description="Polar residues" evidence="10">
    <location>
        <begin position="199"/>
        <end position="208"/>
    </location>
</feature>
<dbReference type="Proteomes" id="UP000887540">
    <property type="component" value="Unplaced"/>
</dbReference>
<comment type="subcellular location">
    <subcellularLocation>
        <location evidence="1">Nucleus</location>
    </subcellularLocation>
</comment>
<evidence type="ECO:0000259" key="12">
    <source>
        <dbReference type="PROSITE" id="PS50157"/>
    </source>
</evidence>
<feature type="compositionally biased region" description="Basic residues" evidence="10">
    <location>
        <begin position="282"/>
        <end position="293"/>
    </location>
</feature>
<feature type="domain" description="C2H2-type" evidence="12">
    <location>
        <begin position="544"/>
        <end position="571"/>
    </location>
</feature>
<dbReference type="GO" id="GO:0008270">
    <property type="term" value="F:zinc ion binding"/>
    <property type="evidence" value="ECO:0007669"/>
    <property type="project" value="UniProtKB-KW"/>
</dbReference>
<dbReference type="InterPro" id="IPR016197">
    <property type="entry name" value="Chromo-like_dom_sf"/>
</dbReference>